<dbReference type="Proteomes" id="UP000807504">
    <property type="component" value="Unassembled WGS sequence"/>
</dbReference>
<comment type="caution">
    <text evidence="2">The sequence shown here is derived from an EMBL/GenBank/DDBJ whole genome shotgun (WGS) entry which is preliminary data.</text>
</comment>
<evidence type="ECO:0000256" key="1">
    <source>
        <dbReference type="SAM" id="MobiDB-lite"/>
    </source>
</evidence>
<keyword evidence="3" id="KW-1185">Reference proteome</keyword>
<name>A0A8T0FS87_ARGBR</name>
<dbReference type="AlphaFoldDB" id="A0A8T0FS87"/>
<protein>
    <submittedName>
        <fullName evidence="2">Uncharacterized protein</fullName>
    </submittedName>
</protein>
<gene>
    <name evidence="2" type="ORF">HNY73_004133</name>
</gene>
<evidence type="ECO:0000313" key="3">
    <source>
        <dbReference type="Proteomes" id="UP000807504"/>
    </source>
</evidence>
<organism evidence="2 3">
    <name type="scientific">Argiope bruennichi</name>
    <name type="common">Wasp spider</name>
    <name type="synonym">Aranea bruennichi</name>
    <dbReference type="NCBI Taxonomy" id="94029"/>
    <lineage>
        <taxon>Eukaryota</taxon>
        <taxon>Metazoa</taxon>
        <taxon>Ecdysozoa</taxon>
        <taxon>Arthropoda</taxon>
        <taxon>Chelicerata</taxon>
        <taxon>Arachnida</taxon>
        <taxon>Araneae</taxon>
        <taxon>Araneomorphae</taxon>
        <taxon>Entelegynae</taxon>
        <taxon>Araneoidea</taxon>
        <taxon>Araneidae</taxon>
        <taxon>Argiope</taxon>
    </lineage>
</organism>
<proteinExistence type="predicted"/>
<evidence type="ECO:0000313" key="2">
    <source>
        <dbReference type="EMBL" id="KAF8792549.1"/>
    </source>
</evidence>
<feature type="region of interest" description="Disordered" evidence="1">
    <location>
        <begin position="192"/>
        <end position="235"/>
    </location>
</feature>
<reference evidence="2" key="2">
    <citation type="submission" date="2020-06" db="EMBL/GenBank/DDBJ databases">
        <authorList>
            <person name="Sheffer M."/>
        </authorList>
    </citation>
    <scope>NUCLEOTIDE SEQUENCE</scope>
</reference>
<feature type="compositionally biased region" description="Polar residues" evidence="1">
    <location>
        <begin position="198"/>
        <end position="227"/>
    </location>
</feature>
<dbReference type="EMBL" id="JABXBU010000003">
    <property type="protein sequence ID" value="KAF8792549.1"/>
    <property type="molecule type" value="Genomic_DNA"/>
</dbReference>
<reference evidence="2" key="1">
    <citation type="journal article" date="2020" name="bioRxiv">
        <title>Chromosome-level reference genome of the European wasp spider Argiope bruennichi: a resource for studies on range expansion and evolutionary adaptation.</title>
        <authorList>
            <person name="Sheffer M.M."/>
            <person name="Hoppe A."/>
            <person name="Krehenwinkel H."/>
            <person name="Uhl G."/>
            <person name="Kuss A.W."/>
            <person name="Jensen L."/>
            <person name="Jensen C."/>
            <person name="Gillespie R.G."/>
            <person name="Hoff K.J."/>
            <person name="Prost S."/>
        </authorList>
    </citation>
    <scope>NUCLEOTIDE SEQUENCE</scope>
</reference>
<accession>A0A8T0FS87</accession>
<sequence length="365" mass="41611">MDMRHAVLIYHLPEAYLNDAVKSVIELTTISENSVSLMKSDHWGAKLVLENEHSFREVISLCALSIRNKTYPLYSLVTDLIVCGAGVRIDALKVKFLLERYAPVLMVYEMKNQNGVITFRATLNYPEIPEIVKLWTGSNMKISGYDGTEITISSFCRFCRQNGHLKSQCCKRKIPVFKKVISSSPPLQNYKVADKRTAVSSSDNNELTNFAPRNSEGNAGSSDSNEVSGGVTKSKRNKKIPFRTASLKPRSPPINLIHLIPPTMKNDIKKLRLFFSDCKIFKNLYKKALRYPEGIGPLLKLLRKILKFNKDVINQSEEEMEFICWICLLLAKIQYLHLKRNVPLEPFYEPYLLNTEDVKPENSAE</sequence>